<dbReference type="EMBL" id="VSTH01000234">
    <property type="protein sequence ID" value="TYO60956.1"/>
    <property type="molecule type" value="Genomic_DNA"/>
</dbReference>
<comment type="caution">
    <text evidence="1">The sequence shown here is derived from an EMBL/GenBank/DDBJ whole genome shotgun (WGS) entry which is preliminary data.</text>
</comment>
<organism evidence="1 2">
    <name type="scientific">Bradyrhizobium hipponense</name>
    <dbReference type="NCBI Taxonomy" id="2605638"/>
    <lineage>
        <taxon>Bacteria</taxon>
        <taxon>Pseudomonadati</taxon>
        <taxon>Pseudomonadota</taxon>
        <taxon>Alphaproteobacteria</taxon>
        <taxon>Hyphomicrobiales</taxon>
        <taxon>Nitrobacteraceae</taxon>
        <taxon>Bradyrhizobium</taxon>
    </lineage>
</organism>
<evidence type="ECO:0000313" key="2">
    <source>
        <dbReference type="Proteomes" id="UP000324797"/>
    </source>
</evidence>
<dbReference type="Proteomes" id="UP000324797">
    <property type="component" value="Unassembled WGS sequence"/>
</dbReference>
<reference evidence="1 2" key="1">
    <citation type="submission" date="2019-08" db="EMBL/GenBank/DDBJ databases">
        <title>Bradyrhizobium hipponensis sp. nov., a rhizobium isolated from a Lupinus angustifolius root nodule in Tunisia.</title>
        <authorList>
            <person name="Off K."/>
            <person name="Rejili M."/>
            <person name="Mars M."/>
            <person name="Brachmann A."/>
            <person name="Marin M."/>
        </authorList>
    </citation>
    <scope>NUCLEOTIDE SEQUENCE [LARGE SCALE GENOMIC DNA]</scope>
    <source>
        <strain evidence="2">aSej3</strain>
    </source>
</reference>
<accession>A0A5S4Y979</accession>
<keyword evidence="2" id="KW-1185">Reference proteome</keyword>
<name>A0A5S4Y979_9BRAD</name>
<sequence>MSVGCGRTVEWDGKVLTGWLVVNGVATKVTADRATIHACAAGFSDALTWEIDRFRTEIFEKLMPFFVRHNS</sequence>
<protein>
    <submittedName>
        <fullName evidence="1">Uncharacterized protein</fullName>
    </submittedName>
</protein>
<gene>
    <name evidence="1" type="ORF">FXV83_40860</name>
</gene>
<proteinExistence type="predicted"/>
<dbReference type="AlphaFoldDB" id="A0A5S4Y979"/>
<evidence type="ECO:0000313" key="1">
    <source>
        <dbReference type="EMBL" id="TYO60956.1"/>
    </source>
</evidence>